<evidence type="ECO:0000313" key="9">
    <source>
        <dbReference type="EMBL" id="GCL38783.1"/>
    </source>
</evidence>
<keyword evidence="1 6" id="KW-0963">Cytoplasm</keyword>
<keyword evidence="9" id="KW-0347">Helicase</keyword>
<feature type="domain" description="DNA helicase Holliday junction RuvA type" evidence="7">
    <location>
        <begin position="1"/>
        <end position="67"/>
    </location>
</feature>
<dbReference type="GO" id="GO:0009378">
    <property type="term" value="F:four-way junction helicase activity"/>
    <property type="evidence" value="ECO:0007669"/>
    <property type="project" value="InterPro"/>
</dbReference>
<dbReference type="Pfam" id="PF07499">
    <property type="entry name" value="RuvA_C"/>
    <property type="match status" value="1"/>
</dbReference>
<reference evidence="10" key="1">
    <citation type="submission" date="2019-02" db="EMBL/GenBank/DDBJ databases">
        <title>Draft genome sequence of Sphaerospermopsis reniformis NIES-1949.</title>
        <authorList>
            <person name="Yamaguchi H."/>
            <person name="Suzuki S."/>
            <person name="Kawachi M."/>
        </authorList>
    </citation>
    <scope>NUCLEOTIDE SEQUENCE [LARGE SCALE GENOMIC DNA]</scope>
    <source>
        <strain evidence="10">NIES-1949</strain>
    </source>
</reference>
<dbReference type="InterPro" id="IPR011114">
    <property type="entry name" value="RuvA_C"/>
</dbReference>
<dbReference type="GO" id="GO:0000400">
    <property type="term" value="F:four-way junction DNA binding"/>
    <property type="evidence" value="ECO:0007669"/>
    <property type="project" value="UniProtKB-UniRule"/>
</dbReference>
<dbReference type="SUPFAM" id="SSF46929">
    <property type="entry name" value="DNA helicase RuvA subunit, C-terminal domain"/>
    <property type="match status" value="1"/>
</dbReference>
<dbReference type="Gene3D" id="2.40.50.140">
    <property type="entry name" value="Nucleic acid-binding proteins"/>
    <property type="match status" value="1"/>
</dbReference>
<dbReference type="AlphaFoldDB" id="A0A480A558"/>
<dbReference type="InterPro" id="IPR000085">
    <property type="entry name" value="RuvA"/>
</dbReference>
<dbReference type="NCBIfam" id="TIGR00084">
    <property type="entry name" value="ruvA"/>
    <property type="match status" value="1"/>
</dbReference>
<evidence type="ECO:0000256" key="5">
    <source>
        <dbReference type="ARBA" id="ARBA00023204"/>
    </source>
</evidence>
<dbReference type="InterPro" id="IPR010994">
    <property type="entry name" value="RuvA_2-like"/>
</dbReference>
<comment type="function">
    <text evidence="6">The RuvA-RuvB-RuvC complex processes Holliday junction (HJ) DNA during genetic recombination and DNA repair, while the RuvA-RuvB complex plays an important role in the rescue of blocked DNA replication forks via replication fork reversal (RFR). RuvA specifically binds to HJ cruciform DNA, conferring on it an open structure. The RuvB hexamer acts as an ATP-dependent pump, pulling dsDNA into and through the RuvAB complex. HJ branch migration allows RuvC to scan DNA until it finds its consensus sequence, where it cleaves and resolves the cruciform DNA.</text>
</comment>
<comment type="caution">
    <text evidence="6">Lacks conserved residue(s) required for the propagation of feature annotation.</text>
</comment>
<keyword evidence="4 6" id="KW-0233">DNA recombination</keyword>
<dbReference type="Pfam" id="PF01330">
    <property type="entry name" value="RuvA_N"/>
    <property type="match status" value="1"/>
</dbReference>
<keyword evidence="5 6" id="KW-0234">DNA repair</keyword>
<keyword evidence="2 6" id="KW-0227">DNA damage</keyword>
<dbReference type="Pfam" id="PF14520">
    <property type="entry name" value="HHH_5"/>
    <property type="match status" value="1"/>
</dbReference>
<organism evidence="9 10">
    <name type="scientific">Sphaerospermopsis reniformis</name>
    <dbReference type="NCBI Taxonomy" id="531300"/>
    <lineage>
        <taxon>Bacteria</taxon>
        <taxon>Bacillati</taxon>
        <taxon>Cyanobacteriota</taxon>
        <taxon>Cyanophyceae</taxon>
        <taxon>Nostocales</taxon>
        <taxon>Aphanizomenonaceae</taxon>
        <taxon>Sphaerospermopsis</taxon>
    </lineage>
</organism>
<sequence>MISYLKGIVAGVQTVSANRTILTLEVNGMGYDLQIPQRLANQLSNTGDVVQIFTHYQIREEVPVLYGFSSPAERDLFRHLLSVSGIGSALAIALLDTLELPELVQAIIAANINMLIQTPGVGKKTAERLSLELKSKLIEWRKSAGFFVATGGPAPGILEEVQMTLFALGYTPHEVSHALHVVSEDIGLTKDAYVEDWIKQAIAHLSSSEAVQMAGGR</sequence>
<keyword evidence="9" id="KW-0547">Nucleotide-binding</keyword>
<evidence type="ECO:0000256" key="1">
    <source>
        <dbReference type="ARBA" id="ARBA00022490"/>
    </source>
</evidence>
<evidence type="ECO:0000313" key="10">
    <source>
        <dbReference type="Proteomes" id="UP000300142"/>
    </source>
</evidence>
<name>A0A480A558_9CYAN</name>
<keyword evidence="3 6" id="KW-0238">DNA-binding</keyword>
<comment type="domain">
    <text evidence="6">Has three domains with a flexible linker between the domains II and III and assumes an 'L' shape. Domain III is highly mobile and contacts RuvB.</text>
</comment>
<dbReference type="GO" id="GO:0048476">
    <property type="term" value="C:Holliday junction resolvase complex"/>
    <property type="evidence" value="ECO:0007669"/>
    <property type="project" value="UniProtKB-UniRule"/>
</dbReference>
<dbReference type="GO" id="GO:0006310">
    <property type="term" value="P:DNA recombination"/>
    <property type="evidence" value="ECO:0007669"/>
    <property type="project" value="UniProtKB-UniRule"/>
</dbReference>
<dbReference type="InterPro" id="IPR036267">
    <property type="entry name" value="RuvA_C_sf"/>
</dbReference>
<keyword evidence="9" id="KW-0067">ATP-binding</keyword>
<comment type="subunit">
    <text evidence="6">Homotetramer. Forms an RuvA(8)-RuvB(12)-Holliday junction (HJ) complex. HJ DNA is sandwiched between 2 RuvA tetramers; dsDNA enters through RuvA and exits via RuvB. An RuvB hexamer assembles on each DNA strand where it exits the tetramer. Each RuvB hexamer is contacted by two RuvA subunits (via domain III) on 2 adjacent RuvB subunits; this complex drives branch migration. In the full resolvosome a probable DNA-RuvA(4)-RuvB(12)-RuvC(2) complex forms which resolves the HJ.</text>
</comment>
<evidence type="ECO:0000256" key="3">
    <source>
        <dbReference type="ARBA" id="ARBA00023125"/>
    </source>
</evidence>
<dbReference type="InterPro" id="IPR012340">
    <property type="entry name" value="NA-bd_OB-fold"/>
</dbReference>
<comment type="caution">
    <text evidence="9">The sequence shown here is derived from an EMBL/GenBank/DDBJ whole genome shotgun (WGS) entry which is preliminary data.</text>
</comment>
<evidence type="ECO:0000256" key="4">
    <source>
        <dbReference type="ARBA" id="ARBA00023172"/>
    </source>
</evidence>
<proteinExistence type="inferred from homology"/>
<evidence type="ECO:0000259" key="8">
    <source>
        <dbReference type="Pfam" id="PF07499"/>
    </source>
</evidence>
<evidence type="ECO:0000256" key="6">
    <source>
        <dbReference type="HAMAP-Rule" id="MF_00031"/>
    </source>
</evidence>
<comment type="similarity">
    <text evidence="6">Belongs to the RuvA family.</text>
</comment>
<dbReference type="EMBL" id="BJCE01000174">
    <property type="protein sequence ID" value="GCL38783.1"/>
    <property type="molecule type" value="Genomic_DNA"/>
</dbReference>
<dbReference type="Gene3D" id="1.10.150.20">
    <property type="entry name" value="5' to 3' exonuclease, C-terminal subdomain"/>
    <property type="match status" value="1"/>
</dbReference>
<dbReference type="GO" id="GO:0005737">
    <property type="term" value="C:cytoplasm"/>
    <property type="evidence" value="ECO:0007669"/>
    <property type="project" value="UniProtKB-SubCell"/>
</dbReference>
<feature type="region of interest" description="Domain III" evidence="6">
    <location>
        <begin position="158"/>
        <end position="217"/>
    </location>
</feature>
<dbReference type="SUPFAM" id="SSF50249">
    <property type="entry name" value="Nucleic acid-binding proteins"/>
    <property type="match status" value="1"/>
</dbReference>
<dbReference type="HAMAP" id="MF_00031">
    <property type="entry name" value="DNA_HJ_migration_RuvA"/>
    <property type="match status" value="1"/>
</dbReference>
<keyword evidence="10" id="KW-1185">Reference proteome</keyword>
<keyword evidence="9" id="KW-0378">Hydrolase</keyword>
<evidence type="ECO:0000259" key="7">
    <source>
        <dbReference type="Pfam" id="PF01330"/>
    </source>
</evidence>
<dbReference type="Proteomes" id="UP000300142">
    <property type="component" value="Unassembled WGS sequence"/>
</dbReference>
<dbReference type="SUPFAM" id="SSF47781">
    <property type="entry name" value="RuvA domain 2-like"/>
    <property type="match status" value="1"/>
</dbReference>
<dbReference type="InterPro" id="IPR013849">
    <property type="entry name" value="DNA_helicase_Holl-junc_RuvA_I"/>
</dbReference>
<comment type="subcellular location">
    <subcellularLocation>
        <location evidence="6">Cytoplasm</location>
    </subcellularLocation>
</comment>
<feature type="domain" description="Holliday junction DNA helicase RuvA C-terminal" evidence="8">
    <location>
        <begin position="158"/>
        <end position="206"/>
    </location>
</feature>
<dbReference type="GO" id="GO:0009379">
    <property type="term" value="C:Holliday junction helicase complex"/>
    <property type="evidence" value="ECO:0007669"/>
    <property type="project" value="InterPro"/>
</dbReference>
<dbReference type="RefSeq" id="WP_137668574.1">
    <property type="nucleotide sequence ID" value="NZ_BJCE01000174.1"/>
</dbReference>
<evidence type="ECO:0000256" key="2">
    <source>
        <dbReference type="ARBA" id="ARBA00022763"/>
    </source>
</evidence>
<dbReference type="CDD" id="cd14332">
    <property type="entry name" value="UBA_RuvA_C"/>
    <property type="match status" value="1"/>
</dbReference>
<dbReference type="GO" id="GO:0005524">
    <property type="term" value="F:ATP binding"/>
    <property type="evidence" value="ECO:0007669"/>
    <property type="project" value="InterPro"/>
</dbReference>
<dbReference type="GO" id="GO:0006281">
    <property type="term" value="P:DNA repair"/>
    <property type="evidence" value="ECO:0007669"/>
    <property type="project" value="UniProtKB-UniRule"/>
</dbReference>
<protein>
    <recommendedName>
        <fullName evidence="6">Holliday junction branch migration complex subunit RuvA</fullName>
    </recommendedName>
</protein>
<gene>
    <name evidence="6" type="primary">ruvA</name>
    <name evidence="9" type="ORF">SR1949_39020</name>
</gene>
<accession>A0A480A558</accession>